<dbReference type="Gene3D" id="2.130.10.10">
    <property type="entry name" value="YVTN repeat-like/Quinoprotein amine dehydrogenase"/>
    <property type="match status" value="1"/>
</dbReference>
<protein>
    <submittedName>
        <fullName evidence="2">Uncharacterized protein</fullName>
    </submittedName>
</protein>
<dbReference type="InterPro" id="IPR001680">
    <property type="entry name" value="WD40_rpt"/>
</dbReference>
<name>A0A0U3GT58_9GAMM</name>
<sequence length="584" mass="65671">MLRELIDEHGKNVISSPQRLKSLVRDYACGEYTREVNLWLLVVEEDILHKIDSATNLEFISPLLTKRLHDKYGTDQTAAAWAISSWFHALKGVNTSIHETFSEDHKYQVVIPTILSDKLSILLPQALSVDNKLEKGMPLFTAKGEGKGMPAVRYKAPYNLTIVQITNQEQTLTGQAVLTFACDAVISSDDRHALNKFFWERWLNIYAQPNKATQQSTTSTHVEQPKKRLAINQLLAIGQGKYKLPFKVVAVKVLHNGKTAVLGGEKGQLAAVNLTTGELIDSRKDGIRVGEFTPGGGEINYPGDCFYYIELLPEESCFVTVGHDGNLKKWRLHERLFLLSTTALLKNNFFLLKNVILAEKGSWWPFRNWSSWRYYRDIPPNVPRGILAAKLSPDCKSIVCLTEWFAIFRSTLEGQIIGKPVVIPDAFAIEPGNEVIWVGIHSKGLRNGFCRLDMNSGKIANMIWSGEHSFLRAGIYRAENTIFFGYEVWNLNKLKKHFNASNFVGGAIYPSIIKSKRLVVSTDWFFKIFIYELDSLHSDGASLEGHDDIILSLGASPDGSILVSVDEGAQMIIWDLDTRRPISN</sequence>
<proteinExistence type="predicted"/>
<dbReference type="SMART" id="SM00320">
    <property type="entry name" value="WD40"/>
    <property type="match status" value="2"/>
</dbReference>
<organism evidence="2 3">
    <name type="scientific">Pseudoalteromonas rubra</name>
    <dbReference type="NCBI Taxonomy" id="43658"/>
    <lineage>
        <taxon>Bacteria</taxon>
        <taxon>Pseudomonadati</taxon>
        <taxon>Pseudomonadota</taxon>
        <taxon>Gammaproteobacteria</taxon>
        <taxon>Alteromonadales</taxon>
        <taxon>Pseudoalteromonadaceae</taxon>
        <taxon>Pseudoalteromonas</taxon>
    </lineage>
</organism>
<dbReference type="PROSITE" id="PS50082">
    <property type="entry name" value="WD_REPEATS_2"/>
    <property type="match status" value="1"/>
</dbReference>
<evidence type="ECO:0000256" key="1">
    <source>
        <dbReference type="PROSITE-ProRule" id="PRU00221"/>
    </source>
</evidence>
<dbReference type="InterPro" id="IPR015943">
    <property type="entry name" value="WD40/YVTN_repeat-like_dom_sf"/>
</dbReference>
<dbReference type="PROSITE" id="PS50294">
    <property type="entry name" value="WD_REPEATS_REGION"/>
    <property type="match status" value="1"/>
</dbReference>
<feature type="repeat" description="WD" evidence="1">
    <location>
        <begin position="543"/>
        <end position="584"/>
    </location>
</feature>
<dbReference type="InterPro" id="IPR036322">
    <property type="entry name" value="WD40_repeat_dom_sf"/>
</dbReference>
<evidence type="ECO:0000313" key="3">
    <source>
        <dbReference type="Proteomes" id="UP000069015"/>
    </source>
</evidence>
<dbReference type="SUPFAM" id="SSF50978">
    <property type="entry name" value="WD40 repeat-like"/>
    <property type="match status" value="1"/>
</dbReference>
<dbReference type="AlphaFoldDB" id="A0A0U3GT58"/>
<evidence type="ECO:0000313" key="2">
    <source>
        <dbReference type="EMBL" id="ALU42387.1"/>
    </source>
</evidence>
<gene>
    <name evidence="2" type="ORF">AT705_05145</name>
</gene>
<reference evidence="2 3" key="1">
    <citation type="submission" date="2015-12" db="EMBL/GenBank/DDBJ databases">
        <title>Complete genome sequence of Pseudoalteromonas rubra SCSIO 6842, harboring a conjugative plasmid.</title>
        <authorList>
            <person name="Li B."/>
            <person name="Wang X."/>
        </authorList>
    </citation>
    <scope>NUCLEOTIDE SEQUENCE [LARGE SCALE GENOMIC DNA]</scope>
    <source>
        <strain evidence="2 3">SCSIO 6842</strain>
    </source>
</reference>
<dbReference type="KEGG" id="prr:AT705_05145"/>
<accession>A0A0U3GT58</accession>
<dbReference type="Proteomes" id="UP000069015">
    <property type="component" value="Chromosome 1"/>
</dbReference>
<dbReference type="EMBL" id="CP013611">
    <property type="protein sequence ID" value="ALU42387.1"/>
    <property type="molecule type" value="Genomic_DNA"/>
</dbReference>
<keyword evidence="1" id="KW-0853">WD repeat</keyword>